<reference evidence="1" key="1">
    <citation type="journal article" date="2014" name="Int. J. Syst. Evol. Microbiol.">
        <title>Complete genome sequence of Corynebacterium casei LMG S-19264T (=DSM 44701T), isolated from a smear-ripened cheese.</title>
        <authorList>
            <consortium name="US DOE Joint Genome Institute (JGI-PGF)"/>
            <person name="Walter F."/>
            <person name="Albersmeier A."/>
            <person name="Kalinowski J."/>
            <person name="Ruckert C."/>
        </authorList>
    </citation>
    <scope>NUCLEOTIDE SEQUENCE</scope>
    <source>
        <strain evidence="1">JCM 4988</strain>
    </source>
</reference>
<dbReference type="AlphaFoldDB" id="A0A918QQR9"/>
<dbReference type="EMBL" id="BMWG01000041">
    <property type="protein sequence ID" value="GGZ64060.1"/>
    <property type="molecule type" value="Genomic_DNA"/>
</dbReference>
<evidence type="ECO:0000313" key="1">
    <source>
        <dbReference type="EMBL" id="GGZ64060.1"/>
    </source>
</evidence>
<evidence type="ECO:0000313" key="2">
    <source>
        <dbReference type="Proteomes" id="UP000630936"/>
    </source>
</evidence>
<comment type="caution">
    <text evidence="1">The sequence shown here is derived from an EMBL/GenBank/DDBJ whole genome shotgun (WGS) entry which is preliminary data.</text>
</comment>
<protein>
    <submittedName>
        <fullName evidence="1">Uncharacterized protein</fullName>
    </submittedName>
</protein>
<name>A0A918QQR9_9ACTN</name>
<accession>A0A918QQR9</accession>
<gene>
    <name evidence="1" type="ORF">GCM10010387_66670</name>
</gene>
<sequence length="71" mass="7447">MGAVPGADAWAAPAGTDRVASITADSTVPAARKRYAVLMNLTPSSWPRARRLPSALVKVKLARRAPTPPPN</sequence>
<reference evidence="1" key="2">
    <citation type="submission" date="2020-09" db="EMBL/GenBank/DDBJ databases">
        <authorList>
            <person name="Sun Q."/>
            <person name="Ohkuma M."/>
        </authorList>
    </citation>
    <scope>NUCLEOTIDE SEQUENCE</scope>
    <source>
        <strain evidence="1">JCM 4988</strain>
    </source>
</reference>
<keyword evidence="2" id="KW-1185">Reference proteome</keyword>
<dbReference type="Proteomes" id="UP000630936">
    <property type="component" value="Unassembled WGS sequence"/>
</dbReference>
<proteinExistence type="predicted"/>
<organism evidence="1 2">
    <name type="scientific">Streptomyces inusitatus</name>
    <dbReference type="NCBI Taxonomy" id="68221"/>
    <lineage>
        <taxon>Bacteria</taxon>
        <taxon>Bacillati</taxon>
        <taxon>Actinomycetota</taxon>
        <taxon>Actinomycetes</taxon>
        <taxon>Kitasatosporales</taxon>
        <taxon>Streptomycetaceae</taxon>
        <taxon>Streptomyces</taxon>
    </lineage>
</organism>